<feature type="coiled-coil region" evidence="7">
    <location>
        <begin position="357"/>
        <end position="384"/>
    </location>
</feature>
<dbReference type="GO" id="GO:0000155">
    <property type="term" value="F:phosphorelay sensor kinase activity"/>
    <property type="evidence" value="ECO:0007669"/>
    <property type="project" value="InterPro"/>
</dbReference>
<dbReference type="RefSeq" id="WP_171654966.1">
    <property type="nucleotide sequence ID" value="NZ_WHOD01000101.1"/>
</dbReference>
<keyword evidence="8" id="KW-1133">Transmembrane helix</keyword>
<dbReference type="Gene3D" id="1.10.8.500">
    <property type="entry name" value="HAMP domain in histidine kinase"/>
    <property type="match status" value="1"/>
</dbReference>
<reference evidence="10" key="1">
    <citation type="submission" date="2019-10" db="EMBL/GenBank/DDBJ databases">
        <title>Description of Paenibacillus glebae sp. nov.</title>
        <authorList>
            <person name="Carlier A."/>
            <person name="Qi S."/>
        </authorList>
    </citation>
    <scope>NUCLEOTIDE SEQUENCE</scope>
    <source>
        <strain evidence="10">LMG 31456</strain>
    </source>
</reference>
<dbReference type="InterPro" id="IPR010559">
    <property type="entry name" value="Sig_transdc_His_kin_internal"/>
</dbReference>
<dbReference type="PANTHER" id="PTHR34220:SF7">
    <property type="entry name" value="SENSOR HISTIDINE KINASE YPDA"/>
    <property type="match status" value="1"/>
</dbReference>
<dbReference type="InterPro" id="IPR050640">
    <property type="entry name" value="Bact_2-comp_sensor_kinase"/>
</dbReference>
<keyword evidence="8" id="KW-0812">Transmembrane</keyword>
<feature type="transmembrane region" description="Helical" evidence="8">
    <location>
        <begin position="12"/>
        <end position="34"/>
    </location>
</feature>
<feature type="domain" description="HAMP" evidence="9">
    <location>
        <begin position="317"/>
        <end position="369"/>
    </location>
</feature>
<sequence>MPVFRSLKSTILWLFVPIIIVFVLVTGTISFMLASQQLEENAFTNLNDTIAQTKSLLNDKLTAFIAELIGLENKSEWLSIMKKTDDPEVSLEPEDYIFMNKAFDSYFERYSMLDSVLFYYNEGRVSLYKQNSASSTVNISLDDYSEKLESERLSVIKWLNIHDEDRLLTPQVISVYRMFGKDKSRTNGIFMMNLKSRFFYDLLNNAKISTNGYLCIVSYDGVMSFKNVAHQYNVEDSVLQRELMIAEAPSGQINITNKYGEKMLIVYDTLSLNKWKIAAIVPESELFNKVNSIGLVIVTVMLLVIVFAAVLSNIVAHIITKPLIKLTHTVNRIEDGNLTIRYNTFPSNEIGVLSRGIQEMMLRINNLLKEVKEEQEKKRSAELAVLQSQIKPHFLYNTLYSIKQLCEMEENKDAGEMVTALSNFYRISINKGNEIIPISQEIEHIRNYLYIQQMRYGEDFIYEIDMEPDIMSCNIVKLTLQPLVENAIYHGMKQKRGQGLIRIWGQLDNQEVRLYVEDNGKGMSEEDVRAINQSLGEEENSGSMLGFGTGNVNKRLQLNYGTSYGLEYENKPGGGIIVMIRIPFYG</sequence>
<dbReference type="PROSITE" id="PS50885">
    <property type="entry name" value="HAMP"/>
    <property type="match status" value="1"/>
</dbReference>
<dbReference type="Proteomes" id="UP000641588">
    <property type="component" value="Unassembled WGS sequence"/>
</dbReference>
<accession>A0A972GYY2</accession>
<dbReference type="Gene3D" id="3.30.450.20">
    <property type="entry name" value="PAS domain"/>
    <property type="match status" value="1"/>
</dbReference>
<keyword evidence="6 8" id="KW-0472">Membrane</keyword>
<dbReference type="Pfam" id="PF06580">
    <property type="entry name" value="His_kinase"/>
    <property type="match status" value="1"/>
</dbReference>
<evidence type="ECO:0000256" key="1">
    <source>
        <dbReference type="ARBA" id="ARBA00004651"/>
    </source>
</evidence>
<keyword evidence="4" id="KW-0808">Transferase</keyword>
<evidence type="ECO:0000256" key="7">
    <source>
        <dbReference type="SAM" id="Coils"/>
    </source>
</evidence>
<dbReference type="SMART" id="SM00387">
    <property type="entry name" value="HATPase_c"/>
    <property type="match status" value="1"/>
</dbReference>
<keyword evidence="2" id="KW-1003">Cell membrane</keyword>
<evidence type="ECO:0000256" key="4">
    <source>
        <dbReference type="ARBA" id="ARBA00022679"/>
    </source>
</evidence>
<evidence type="ECO:0000256" key="5">
    <source>
        <dbReference type="ARBA" id="ARBA00022777"/>
    </source>
</evidence>
<keyword evidence="5" id="KW-0418">Kinase</keyword>
<dbReference type="InterPro" id="IPR003594">
    <property type="entry name" value="HATPase_dom"/>
</dbReference>
<keyword evidence="11" id="KW-1185">Reference proteome</keyword>
<evidence type="ECO:0000313" key="10">
    <source>
        <dbReference type="EMBL" id="NOU96738.1"/>
    </source>
</evidence>
<gene>
    <name evidence="10" type="ORF">GC093_26475</name>
</gene>
<dbReference type="Pfam" id="PF02518">
    <property type="entry name" value="HATPase_c"/>
    <property type="match status" value="1"/>
</dbReference>
<dbReference type="AlphaFoldDB" id="A0A972GYY2"/>
<evidence type="ECO:0000256" key="6">
    <source>
        <dbReference type="ARBA" id="ARBA00023136"/>
    </source>
</evidence>
<keyword evidence="7" id="KW-0175">Coiled coil</keyword>
<dbReference type="SUPFAM" id="SSF158472">
    <property type="entry name" value="HAMP domain-like"/>
    <property type="match status" value="1"/>
</dbReference>
<dbReference type="InterPro" id="IPR036890">
    <property type="entry name" value="HATPase_C_sf"/>
</dbReference>
<evidence type="ECO:0000256" key="2">
    <source>
        <dbReference type="ARBA" id="ARBA00022475"/>
    </source>
</evidence>
<dbReference type="GO" id="GO:0005886">
    <property type="term" value="C:plasma membrane"/>
    <property type="evidence" value="ECO:0007669"/>
    <property type="project" value="UniProtKB-SubCell"/>
</dbReference>
<dbReference type="SUPFAM" id="SSF55874">
    <property type="entry name" value="ATPase domain of HSP90 chaperone/DNA topoisomerase II/histidine kinase"/>
    <property type="match status" value="1"/>
</dbReference>
<dbReference type="Pfam" id="PF00672">
    <property type="entry name" value="HAMP"/>
    <property type="match status" value="1"/>
</dbReference>
<dbReference type="CDD" id="cd18774">
    <property type="entry name" value="PDC2_HK_sensor"/>
    <property type="match status" value="1"/>
</dbReference>
<dbReference type="EMBL" id="WHOD01000101">
    <property type="protein sequence ID" value="NOU96738.1"/>
    <property type="molecule type" value="Genomic_DNA"/>
</dbReference>
<proteinExistence type="predicted"/>
<evidence type="ECO:0000256" key="3">
    <source>
        <dbReference type="ARBA" id="ARBA00022553"/>
    </source>
</evidence>
<name>A0A972GYY2_9BACL</name>
<evidence type="ECO:0000313" key="11">
    <source>
        <dbReference type="Proteomes" id="UP000641588"/>
    </source>
</evidence>
<comment type="subcellular location">
    <subcellularLocation>
        <location evidence="1">Cell membrane</location>
        <topology evidence="1">Multi-pass membrane protein</topology>
    </subcellularLocation>
</comment>
<keyword evidence="3" id="KW-0597">Phosphoprotein</keyword>
<evidence type="ECO:0000259" key="9">
    <source>
        <dbReference type="PROSITE" id="PS50885"/>
    </source>
</evidence>
<dbReference type="InterPro" id="IPR003660">
    <property type="entry name" value="HAMP_dom"/>
</dbReference>
<organism evidence="10 11">
    <name type="scientific">Paenibacillus foliorum</name>
    <dbReference type="NCBI Taxonomy" id="2654974"/>
    <lineage>
        <taxon>Bacteria</taxon>
        <taxon>Bacillati</taxon>
        <taxon>Bacillota</taxon>
        <taxon>Bacilli</taxon>
        <taxon>Bacillales</taxon>
        <taxon>Paenibacillaceae</taxon>
        <taxon>Paenibacillus</taxon>
    </lineage>
</organism>
<dbReference type="PANTHER" id="PTHR34220">
    <property type="entry name" value="SENSOR HISTIDINE KINASE YPDA"/>
    <property type="match status" value="1"/>
</dbReference>
<evidence type="ECO:0000256" key="8">
    <source>
        <dbReference type="SAM" id="Phobius"/>
    </source>
</evidence>
<dbReference type="CDD" id="cd06225">
    <property type="entry name" value="HAMP"/>
    <property type="match status" value="1"/>
</dbReference>
<feature type="transmembrane region" description="Helical" evidence="8">
    <location>
        <begin position="293"/>
        <end position="316"/>
    </location>
</feature>
<protein>
    <submittedName>
        <fullName evidence="10">HAMP domain-containing protein</fullName>
    </submittedName>
</protein>
<dbReference type="Gene3D" id="3.30.565.10">
    <property type="entry name" value="Histidine kinase-like ATPase, C-terminal domain"/>
    <property type="match status" value="1"/>
</dbReference>
<comment type="caution">
    <text evidence="10">The sequence shown here is derived from an EMBL/GenBank/DDBJ whole genome shotgun (WGS) entry which is preliminary data.</text>
</comment>
<dbReference type="SMART" id="SM00304">
    <property type="entry name" value="HAMP"/>
    <property type="match status" value="1"/>
</dbReference>